<evidence type="ECO:0000313" key="1">
    <source>
        <dbReference type="EMBL" id="SVC44754.1"/>
    </source>
</evidence>
<sequence>MILVSKGIRIKFRSASIDDQGTWKTF</sequence>
<gene>
    <name evidence="1" type="ORF">METZ01_LOCUS297608</name>
</gene>
<protein>
    <submittedName>
        <fullName evidence="1">Uncharacterized protein</fullName>
    </submittedName>
</protein>
<reference evidence="1" key="1">
    <citation type="submission" date="2018-05" db="EMBL/GenBank/DDBJ databases">
        <authorList>
            <person name="Lanie J.A."/>
            <person name="Ng W.-L."/>
            <person name="Kazmierczak K.M."/>
            <person name="Andrzejewski T.M."/>
            <person name="Davidsen T.M."/>
            <person name="Wayne K.J."/>
            <person name="Tettelin H."/>
            <person name="Glass J.I."/>
            <person name="Rusch D."/>
            <person name="Podicherti R."/>
            <person name="Tsui H.-C.T."/>
            <person name="Winkler M.E."/>
        </authorList>
    </citation>
    <scope>NUCLEOTIDE SEQUENCE</scope>
</reference>
<accession>A0A382M6T8</accession>
<name>A0A382M6T8_9ZZZZ</name>
<organism evidence="1">
    <name type="scientific">marine metagenome</name>
    <dbReference type="NCBI Taxonomy" id="408172"/>
    <lineage>
        <taxon>unclassified sequences</taxon>
        <taxon>metagenomes</taxon>
        <taxon>ecological metagenomes</taxon>
    </lineage>
</organism>
<dbReference type="EMBL" id="UINC01091751">
    <property type="protein sequence ID" value="SVC44754.1"/>
    <property type="molecule type" value="Genomic_DNA"/>
</dbReference>
<dbReference type="AlphaFoldDB" id="A0A382M6T8"/>
<proteinExistence type="predicted"/>